<evidence type="ECO:0000313" key="1">
    <source>
        <dbReference type="EMBL" id="EZG43602.1"/>
    </source>
</evidence>
<name>A0A023AY67_GRENI</name>
<evidence type="ECO:0000313" key="2">
    <source>
        <dbReference type="Proteomes" id="UP000019763"/>
    </source>
</evidence>
<organism evidence="1 2">
    <name type="scientific">Gregarina niphandrodes</name>
    <name type="common">Septate eugregarine</name>
    <dbReference type="NCBI Taxonomy" id="110365"/>
    <lineage>
        <taxon>Eukaryota</taxon>
        <taxon>Sar</taxon>
        <taxon>Alveolata</taxon>
        <taxon>Apicomplexa</taxon>
        <taxon>Conoidasida</taxon>
        <taxon>Gregarinasina</taxon>
        <taxon>Eugregarinorida</taxon>
        <taxon>Gregarinidae</taxon>
        <taxon>Gregarina</taxon>
    </lineage>
</organism>
<gene>
    <name evidence="1" type="ORF">GNI_165080</name>
</gene>
<dbReference type="RefSeq" id="XP_011133168.1">
    <property type="nucleotide sequence ID" value="XM_011134866.1"/>
</dbReference>
<keyword evidence="2" id="KW-1185">Reference proteome</keyword>
<proteinExistence type="predicted"/>
<dbReference type="Proteomes" id="UP000019763">
    <property type="component" value="Unassembled WGS sequence"/>
</dbReference>
<comment type="caution">
    <text evidence="1">The sequence shown here is derived from an EMBL/GenBank/DDBJ whole genome shotgun (WGS) entry which is preliminary data.</text>
</comment>
<accession>A0A023AY67</accession>
<dbReference type="AlphaFoldDB" id="A0A023AY67"/>
<dbReference type="VEuPathDB" id="CryptoDB:GNI_165080"/>
<sequence>MVAINVERDVSTCYTEMLSHSAEPMNFPETCARPEGGAFICDVWEPRRTVRRCFKYGDDVGATFEEVQDAISVPYTYCSLNHMCIDKRMEFYQHLCKHWQC</sequence>
<protein>
    <submittedName>
        <fullName evidence="1">Uncharacterized protein</fullName>
    </submittedName>
</protein>
<reference evidence="1" key="1">
    <citation type="submission" date="2013-12" db="EMBL/GenBank/DDBJ databases">
        <authorList>
            <person name="Omoto C.K."/>
            <person name="Sibley D."/>
            <person name="Venepally P."/>
            <person name="Hadjithomas M."/>
            <person name="Karamycheva S."/>
            <person name="Brunk B."/>
            <person name="Roos D."/>
            <person name="Caler E."/>
            <person name="Lorenzi H."/>
        </authorList>
    </citation>
    <scope>NUCLEOTIDE SEQUENCE</scope>
</reference>
<dbReference type="GeneID" id="22915710"/>
<dbReference type="EMBL" id="AFNH02001231">
    <property type="protein sequence ID" value="EZG43602.1"/>
    <property type="molecule type" value="Genomic_DNA"/>
</dbReference>